<reference evidence="1 2" key="1">
    <citation type="submission" date="2019-04" db="EMBL/GenBank/DDBJ databases">
        <title>Streptomyces oryziradicis sp. nov., a novel actinomycete isolated from rhizosphere soil of rice (Oryza sativa L.).</title>
        <authorList>
            <person name="Li C."/>
        </authorList>
    </citation>
    <scope>NUCLEOTIDE SEQUENCE [LARGE SCALE GENOMIC DNA]</scope>
    <source>
        <strain evidence="1 2">NEAU-C40</strain>
    </source>
</reference>
<accession>A0A4U0RTG2</accession>
<dbReference type="AlphaFoldDB" id="A0A4U0RTG2"/>
<evidence type="ECO:0000313" key="2">
    <source>
        <dbReference type="Proteomes" id="UP000305778"/>
    </source>
</evidence>
<protein>
    <submittedName>
        <fullName evidence="1">Uncharacterized protein</fullName>
    </submittedName>
</protein>
<evidence type="ECO:0000313" key="1">
    <source>
        <dbReference type="EMBL" id="TJZ99443.1"/>
    </source>
</evidence>
<proteinExistence type="predicted"/>
<dbReference type="Proteomes" id="UP000305778">
    <property type="component" value="Unassembled WGS sequence"/>
</dbReference>
<comment type="caution">
    <text evidence="1">The sequence shown here is derived from an EMBL/GenBank/DDBJ whole genome shotgun (WGS) entry which is preliminary data.</text>
</comment>
<sequence length="115" mass="11438">MREPVAVDIPAAAVPMPGEAQRRAGGEVLADLLLVAVAVCVGLPGTHRLALEDDGASVRWVRETLTSDGSCLTVPVDGLGGLALPDLVRSGAAPVGWATPRALAQPDGLGPGAGG</sequence>
<dbReference type="EMBL" id="SUMC01000106">
    <property type="protein sequence ID" value="TJZ99443.1"/>
    <property type="molecule type" value="Genomic_DNA"/>
</dbReference>
<organism evidence="1 2">
    <name type="scientific">Actinacidiphila oryziradicis</name>
    <dbReference type="NCBI Taxonomy" id="2571141"/>
    <lineage>
        <taxon>Bacteria</taxon>
        <taxon>Bacillati</taxon>
        <taxon>Actinomycetota</taxon>
        <taxon>Actinomycetes</taxon>
        <taxon>Kitasatosporales</taxon>
        <taxon>Streptomycetaceae</taxon>
        <taxon>Actinacidiphila</taxon>
    </lineage>
</organism>
<name>A0A4U0RTG2_9ACTN</name>
<keyword evidence="2" id="KW-1185">Reference proteome</keyword>
<gene>
    <name evidence="1" type="ORF">FCI23_45820</name>
</gene>